<evidence type="ECO:0000256" key="1">
    <source>
        <dbReference type="ARBA" id="ARBA00010688"/>
    </source>
</evidence>
<dbReference type="GO" id="GO:0009662">
    <property type="term" value="P:etioplast organization"/>
    <property type="evidence" value="ECO:0007669"/>
    <property type="project" value="TreeGrafter"/>
</dbReference>
<keyword evidence="7" id="KW-1185">Reference proteome</keyword>
<name>A0AAD8JWF0_TARER</name>
<evidence type="ECO:0000256" key="4">
    <source>
        <dbReference type="SAM" id="MobiDB-lite"/>
    </source>
</evidence>
<sequence length="624" mass="70469">MASLPSFTQFCSLPRWQSNLPSLSSVNFVQFPQIRPRSRIVVTAIRRKKDAEMASDGEVDDSEKKTTRKRAPSRRRKKTESEVEEETPTVSEGNVSNVDGETLLSSESEKPEKPKRRTRKKEVVVTSTSSELNEEPEKKVTRRRRTKKQVEETLSEGSETELSETEDDTDNEKDLEYDASGGEDISFTYSWPPLICCFGPIQHAFVPSGRQANRLIDHESHERMKDALWAPEKFVRAPGGCAANVALCLARFGSNAAVMGKIGDDDFGQAMLYYLNESRVQTRAVRIDPKRTTAVSRMKLSKRGSLRTTCVGPCAEDALKKTEINVDVLKEAKMFYFNSFSLLDRKMKTSTLQAVKISKQFGGLIFFDLNLPLPLWHALEETQSIIQEALELADIIEVTKQELEFLCGIEPVERFDTKDNHRSKFVHYSPDVISPVLHNNLQVLFVTNGTSKVHYYTKEHNGSVLGMEDPPITPFTSDMSAAGDGLVAGLLSKLIVQPHLMTDKEYLVHSIDYAINRGVTEQWLQARTRGYPPKPGMEEDLFFPDPNGLRTITEKAFRTLFPVNDDDDSEELGVTVNRHDDDDDLEEDDGDNADRHNDYDSEDISDMEVDDDEPIRKVNQSVRA</sequence>
<comment type="similarity">
    <text evidence="1">Belongs to the carbohydrate kinase PfkB family.</text>
</comment>
<feature type="compositionally biased region" description="Basic residues" evidence="4">
    <location>
        <begin position="66"/>
        <end position="78"/>
    </location>
</feature>
<dbReference type="GO" id="GO:0042644">
    <property type="term" value="C:chloroplast nucleoid"/>
    <property type="evidence" value="ECO:0007669"/>
    <property type="project" value="TreeGrafter"/>
</dbReference>
<protein>
    <recommendedName>
        <fullName evidence="5">Carbohydrate kinase PfkB domain-containing protein</fullName>
    </recommendedName>
</protein>
<evidence type="ECO:0000313" key="6">
    <source>
        <dbReference type="EMBL" id="KAK1408820.1"/>
    </source>
</evidence>
<evidence type="ECO:0000313" key="7">
    <source>
        <dbReference type="Proteomes" id="UP001229421"/>
    </source>
</evidence>
<feature type="region of interest" description="Disordered" evidence="4">
    <location>
        <begin position="39"/>
        <end position="179"/>
    </location>
</feature>
<keyword evidence="2" id="KW-0808">Transferase</keyword>
<evidence type="ECO:0000259" key="5">
    <source>
        <dbReference type="Pfam" id="PF00294"/>
    </source>
</evidence>
<organism evidence="6 7">
    <name type="scientific">Tagetes erecta</name>
    <name type="common">African marigold</name>
    <dbReference type="NCBI Taxonomy" id="13708"/>
    <lineage>
        <taxon>Eukaryota</taxon>
        <taxon>Viridiplantae</taxon>
        <taxon>Streptophyta</taxon>
        <taxon>Embryophyta</taxon>
        <taxon>Tracheophyta</taxon>
        <taxon>Spermatophyta</taxon>
        <taxon>Magnoliopsida</taxon>
        <taxon>eudicotyledons</taxon>
        <taxon>Gunneridae</taxon>
        <taxon>Pentapetalae</taxon>
        <taxon>asterids</taxon>
        <taxon>campanulids</taxon>
        <taxon>Asterales</taxon>
        <taxon>Asteraceae</taxon>
        <taxon>Asteroideae</taxon>
        <taxon>Heliantheae alliance</taxon>
        <taxon>Tageteae</taxon>
        <taxon>Tagetes</taxon>
    </lineage>
</organism>
<reference evidence="6" key="1">
    <citation type="journal article" date="2023" name="bioRxiv">
        <title>Improved chromosome-level genome assembly for marigold (Tagetes erecta).</title>
        <authorList>
            <person name="Jiang F."/>
            <person name="Yuan L."/>
            <person name="Wang S."/>
            <person name="Wang H."/>
            <person name="Xu D."/>
            <person name="Wang A."/>
            <person name="Fan W."/>
        </authorList>
    </citation>
    <scope>NUCLEOTIDE SEQUENCE</scope>
    <source>
        <strain evidence="6">WSJ</strain>
        <tissue evidence="6">Leaf</tissue>
    </source>
</reference>
<feature type="region of interest" description="Disordered" evidence="4">
    <location>
        <begin position="561"/>
        <end position="624"/>
    </location>
</feature>
<dbReference type="InterPro" id="IPR050306">
    <property type="entry name" value="PfkB_Carbo_kinase"/>
</dbReference>
<keyword evidence="3" id="KW-0418">Kinase</keyword>
<dbReference type="EMBL" id="JAUHHV010000011">
    <property type="protein sequence ID" value="KAK1408820.1"/>
    <property type="molecule type" value="Genomic_DNA"/>
</dbReference>
<feature type="compositionally biased region" description="Acidic residues" evidence="4">
    <location>
        <begin position="581"/>
        <end position="591"/>
    </location>
</feature>
<dbReference type="GO" id="GO:0016301">
    <property type="term" value="F:kinase activity"/>
    <property type="evidence" value="ECO:0007669"/>
    <property type="project" value="UniProtKB-KW"/>
</dbReference>
<dbReference type="CDD" id="cd01167">
    <property type="entry name" value="bac_FRK"/>
    <property type="match status" value="1"/>
</dbReference>
<dbReference type="PANTHER" id="PTHR43085:SF2">
    <property type="entry name" value="FRUCTOKINASE-LIKE 2, CHLOROPLASTIC"/>
    <property type="match status" value="1"/>
</dbReference>
<proteinExistence type="inferred from homology"/>
<gene>
    <name evidence="6" type="ORF">QVD17_40895</name>
</gene>
<dbReference type="AlphaFoldDB" id="A0AAD8JWF0"/>
<dbReference type="SUPFAM" id="SSF53613">
    <property type="entry name" value="Ribokinase-like"/>
    <property type="match status" value="1"/>
</dbReference>
<dbReference type="PANTHER" id="PTHR43085">
    <property type="entry name" value="HEXOKINASE FAMILY MEMBER"/>
    <property type="match status" value="1"/>
</dbReference>
<evidence type="ECO:0000256" key="3">
    <source>
        <dbReference type="ARBA" id="ARBA00022777"/>
    </source>
</evidence>
<comment type="caution">
    <text evidence="6">The sequence shown here is derived from an EMBL/GenBank/DDBJ whole genome shotgun (WGS) entry which is preliminary data.</text>
</comment>
<dbReference type="PROSITE" id="PS00583">
    <property type="entry name" value="PFKB_KINASES_1"/>
    <property type="match status" value="1"/>
</dbReference>
<dbReference type="InterPro" id="IPR011611">
    <property type="entry name" value="PfkB_dom"/>
</dbReference>
<dbReference type="Gene3D" id="3.40.1190.20">
    <property type="match status" value="1"/>
</dbReference>
<accession>A0AAD8JWF0</accession>
<feature type="compositionally biased region" description="Acidic residues" evidence="4">
    <location>
        <begin position="158"/>
        <end position="177"/>
    </location>
</feature>
<dbReference type="Pfam" id="PF00294">
    <property type="entry name" value="PfkB"/>
    <property type="match status" value="1"/>
</dbReference>
<evidence type="ECO:0000256" key="2">
    <source>
        <dbReference type="ARBA" id="ARBA00022679"/>
    </source>
</evidence>
<dbReference type="GO" id="GO:0042793">
    <property type="term" value="P:plastid transcription"/>
    <property type="evidence" value="ECO:0007669"/>
    <property type="project" value="TreeGrafter"/>
</dbReference>
<dbReference type="InterPro" id="IPR029056">
    <property type="entry name" value="Ribokinase-like"/>
</dbReference>
<dbReference type="InterPro" id="IPR002173">
    <property type="entry name" value="Carboh/pur_kinase_PfkB_CS"/>
</dbReference>
<dbReference type="GO" id="GO:0009658">
    <property type="term" value="P:chloroplast organization"/>
    <property type="evidence" value="ECO:0007669"/>
    <property type="project" value="TreeGrafter"/>
</dbReference>
<feature type="compositionally biased region" description="Acidic residues" evidence="4">
    <location>
        <begin position="600"/>
        <end position="613"/>
    </location>
</feature>
<feature type="domain" description="Carbohydrate kinase PfkB" evidence="5">
    <location>
        <begin position="225"/>
        <end position="495"/>
    </location>
</feature>
<dbReference type="Proteomes" id="UP001229421">
    <property type="component" value="Unassembled WGS sequence"/>
</dbReference>